<comment type="subcellular location">
    <subcellularLocation>
        <location evidence="1">Cell outer membrane</location>
        <topology evidence="1">Multi-pass membrane protein</topology>
    </subcellularLocation>
</comment>
<feature type="signal peptide" evidence="8">
    <location>
        <begin position="1"/>
        <end position="26"/>
    </location>
</feature>
<evidence type="ECO:0000256" key="1">
    <source>
        <dbReference type="ARBA" id="ARBA00004571"/>
    </source>
</evidence>
<sequence length="439" mass="46479">MNQIVKRTLLAASVAAAVGMVSNAHATNGYELIGVGAYQMGMAGAVVSAPGSAMTAITNPAGIAAIAPQADFSLEAFLPKRSLDFTKGGGAKSSSDVNMYGIPAIGWSAPTSEGSNVYFGGGMYGTSGMGVDYPQTKYSPNPMAPTTNSLYFRGYGNLSLWQMAPALAWKVNDKLSLGAALDIGYMSASFQQQIVDYSNTANPNTSAPNQVFNGVNMTRSASAFGLGITLGALYKINHMWTVGASYTSSQSYKLKYNLAYGDITSMGVAYPGGRYTLTMKTPQTFAVGATVNPTSALSVSGQIKYIGWHEVMNNLSITGPKNYNGFTPHWKNQTVYAVAANYQVTPALQVRGGFNYGKSPIDSSSAVYNMILPAVVEQHYTVGFSYQLNKHWGIGGAYMYAPKVSFTAPASSGSPTDPNNSQKIDLSEQAVAFNIGYKF</sequence>
<reference evidence="9 10" key="1">
    <citation type="submission" date="2017-01" db="EMBL/GenBank/DDBJ databases">
        <title>Draft sequence of Acidihalobacter ferrooxidans strain DSM 14175 (strain V8).</title>
        <authorList>
            <person name="Khaleque H.N."/>
            <person name="Ramsay J.P."/>
            <person name="Murphy R.J.T."/>
            <person name="Kaksonen A.H."/>
            <person name="Boxall N.J."/>
            <person name="Watkin E.L.J."/>
        </authorList>
    </citation>
    <scope>NUCLEOTIDE SEQUENCE [LARGE SCALE GENOMIC DNA]</scope>
    <source>
        <strain evidence="9 10">V8</strain>
    </source>
</reference>
<dbReference type="InterPro" id="IPR005017">
    <property type="entry name" value="OMPP1/FadL/TodX"/>
</dbReference>
<evidence type="ECO:0000256" key="2">
    <source>
        <dbReference type="ARBA" id="ARBA00008163"/>
    </source>
</evidence>
<keyword evidence="3" id="KW-1134">Transmembrane beta strand</keyword>
<evidence type="ECO:0000256" key="5">
    <source>
        <dbReference type="ARBA" id="ARBA00022729"/>
    </source>
</evidence>
<dbReference type="Proteomes" id="UP000243807">
    <property type="component" value="Chromosome"/>
</dbReference>
<keyword evidence="5 8" id="KW-0732">Signal</keyword>
<keyword evidence="6" id="KW-0472">Membrane</keyword>
<keyword evidence="7" id="KW-0998">Cell outer membrane</keyword>
<dbReference type="EMBL" id="CP019434">
    <property type="protein sequence ID" value="APZ42769.1"/>
    <property type="molecule type" value="Genomic_DNA"/>
</dbReference>
<dbReference type="SUPFAM" id="SSF56935">
    <property type="entry name" value="Porins"/>
    <property type="match status" value="1"/>
</dbReference>
<dbReference type="Pfam" id="PF03349">
    <property type="entry name" value="Toluene_X"/>
    <property type="match status" value="1"/>
</dbReference>
<dbReference type="PANTHER" id="PTHR35093">
    <property type="entry name" value="OUTER MEMBRANE PROTEIN NMB0088-RELATED"/>
    <property type="match status" value="1"/>
</dbReference>
<dbReference type="GO" id="GO:0015483">
    <property type="term" value="F:long-chain fatty acid transporting porin activity"/>
    <property type="evidence" value="ECO:0007669"/>
    <property type="project" value="TreeGrafter"/>
</dbReference>
<dbReference type="PANTHER" id="PTHR35093:SF8">
    <property type="entry name" value="OUTER MEMBRANE PROTEIN NMB0088-RELATED"/>
    <property type="match status" value="1"/>
</dbReference>
<evidence type="ECO:0000313" key="9">
    <source>
        <dbReference type="EMBL" id="APZ42769.1"/>
    </source>
</evidence>
<organism evidence="9 10">
    <name type="scientific">Acidihalobacter ferrooxydans</name>
    <dbReference type="NCBI Taxonomy" id="1765967"/>
    <lineage>
        <taxon>Bacteria</taxon>
        <taxon>Pseudomonadati</taxon>
        <taxon>Pseudomonadota</taxon>
        <taxon>Gammaproteobacteria</taxon>
        <taxon>Chromatiales</taxon>
        <taxon>Ectothiorhodospiraceae</taxon>
        <taxon>Acidihalobacter</taxon>
    </lineage>
</organism>
<evidence type="ECO:0000313" key="10">
    <source>
        <dbReference type="Proteomes" id="UP000243807"/>
    </source>
</evidence>
<evidence type="ECO:0000256" key="4">
    <source>
        <dbReference type="ARBA" id="ARBA00022692"/>
    </source>
</evidence>
<keyword evidence="4" id="KW-0812">Transmembrane</keyword>
<dbReference type="KEGG" id="afy:BW247_06395"/>
<feature type="chain" id="PRO_5013043483" description="Aromatic hydrocarbon degradation protein" evidence="8">
    <location>
        <begin position="27"/>
        <end position="439"/>
    </location>
</feature>
<gene>
    <name evidence="9" type="ORF">BW247_06395</name>
</gene>
<dbReference type="STRING" id="1765967.BW247_06395"/>
<accession>A0A1P8UG20</accession>
<dbReference type="Gene3D" id="2.40.160.60">
    <property type="entry name" value="Outer membrane protein transport protein (OMPP1/FadL/TodX)"/>
    <property type="match status" value="1"/>
</dbReference>
<evidence type="ECO:0000256" key="3">
    <source>
        <dbReference type="ARBA" id="ARBA00022452"/>
    </source>
</evidence>
<dbReference type="GO" id="GO:0009279">
    <property type="term" value="C:cell outer membrane"/>
    <property type="evidence" value="ECO:0007669"/>
    <property type="project" value="UniProtKB-SubCell"/>
</dbReference>
<evidence type="ECO:0000256" key="6">
    <source>
        <dbReference type="ARBA" id="ARBA00023136"/>
    </source>
</evidence>
<dbReference type="AlphaFoldDB" id="A0A1P8UG20"/>
<dbReference type="OrthoDB" id="19849at2"/>
<evidence type="ECO:0008006" key="11">
    <source>
        <dbReference type="Google" id="ProtNLM"/>
    </source>
</evidence>
<protein>
    <recommendedName>
        <fullName evidence="11">Aromatic hydrocarbon degradation protein</fullName>
    </recommendedName>
</protein>
<name>A0A1P8UG20_9GAMM</name>
<dbReference type="RefSeq" id="WP_076836418.1">
    <property type="nucleotide sequence ID" value="NZ_CP019434.1"/>
</dbReference>
<evidence type="ECO:0000256" key="7">
    <source>
        <dbReference type="ARBA" id="ARBA00023237"/>
    </source>
</evidence>
<comment type="similarity">
    <text evidence="2">Belongs to the OmpP1/FadL family.</text>
</comment>
<proteinExistence type="inferred from homology"/>
<keyword evidence="10" id="KW-1185">Reference proteome</keyword>
<evidence type="ECO:0000256" key="8">
    <source>
        <dbReference type="SAM" id="SignalP"/>
    </source>
</evidence>